<evidence type="ECO:0000313" key="10">
    <source>
        <dbReference type="EMBL" id="GAX74820.1"/>
    </source>
</evidence>
<organism evidence="10 11">
    <name type="scientific">Chlamydomonas eustigma</name>
    <dbReference type="NCBI Taxonomy" id="1157962"/>
    <lineage>
        <taxon>Eukaryota</taxon>
        <taxon>Viridiplantae</taxon>
        <taxon>Chlorophyta</taxon>
        <taxon>core chlorophytes</taxon>
        <taxon>Chlorophyceae</taxon>
        <taxon>CS clade</taxon>
        <taxon>Chlamydomonadales</taxon>
        <taxon>Chlamydomonadaceae</taxon>
        <taxon>Chlamydomonas</taxon>
    </lineage>
</organism>
<feature type="domain" description="PsbP C-terminal" evidence="9">
    <location>
        <begin position="82"/>
        <end position="252"/>
    </location>
</feature>
<dbReference type="InterPro" id="IPR002683">
    <property type="entry name" value="PsbP_C"/>
</dbReference>
<dbReference type="SUPFAM" id="SSF55724">
    <property type="entry name" value="Mog1p/PsbP-like"/>
    <property type="match status" value="1"/>
</dbReference>
<evidence type="ECO:0000259" key="9">
    <source>
        <dbReference type="Pfam" id="PF01789"/>
    </source>
</evidence>
<reference evidence="10 11" key="1">
    <citation type="submission" date="2017-08" db="EMBL/GenBank/DDBJ databases">
        <title>Acidophilic green algal genome provides insights into adaptation to an acidic environment.</title>
        <authorList>
            <person name="Hirooka S."/>
            <person name="Hirose Y."/>
            <person name="Kanesaki Y."/>
            <person name="Higuchi S."/>
            <person name="Fujiwara T."/>
            <person name="Onuma R."/>
            <person name="Era A."/>
            <person name="Ohbayashi R."/>
            <person name="Uzuka A."/>
            <person name="Nozaki H."/>
            <person name="Yoshikawa H."/>
            <person name="Miyagishima S.Y."/>
        </authorList>
    </citation>
    <scope>NUCLEOTIDE SEQUENCE [LARGE SCALE GENOMIC DNA]</scope>
    <source>
        <strain evidence="10 11">NIES-2499</strain>
    </source>
</reference>
<evidence type="ECO:0000256" key="5">
    <source>
        <dbReference type="ARBA" id="ARBA00023078"/>
    </source>
</evidence>
<evidence type="ECO:0000256" key="8">
    <source>
        <dbReference type="ARBA" id="ARBA00046272"/>
    </source>
</evidence>
<keyword evidence="3" id="KW-0934">Plastid</keyword>
<keyword evidence="11" id="KW-1185">Reference proteome</keyword>
<accession>A0A250WWC0</accession>
<dbReference type="Pfam" id="PF01789">
    <property type="entry name" value="PsbP"/>
    <property type="match status" value="1"/>
</dbReference>
<comment type="similarity">
    <text evidence="7">Belongs to the PsbP family.</text>
</comment>
<evidence type="ECO:0000256" key="4">
    <source>
        <dbReference type="ARBA" id="ARBA00022946"/>
    </source>
</evidence>
<keyword evidence="4" id="KW-0809">Transit peptide</keyword>
<keyword evidence="6" id="KW-0604">Photosystem II</keyword>
<dbReference type="GO" id="GO:0019898">
    <property type="term" value="C:extrinsic component of membrane"/>
    <property type="evidence" value="ECO:0007669"/>
    <property type="project" value="InterPro"/>
</dbReference>
<dbReference type="GO" id="GO:0009654">
    <property type="term" value="C:photosystem II oxygen evolving complex"/>
    <property type="evidence" value="ECO:0007669"/>
    <property type="project" value="InterPro"/>
</dbReference>
<gene>
    <name evidence="10" type="ORF">CEUSTIGMA_g2267.t1</name>
</gene>
<comment type="caution">
    <text evidence="10">The sequence shown here is derived from an EMBL/GenBank/DDBJ whole genome shotgun (WGS) entry which is preliminary data.</text>
</comment>
<dbReference type="STRING" id="1157962.A0A250WWC0"/>
<evidence type="ECO:0000256" key="3">
    <source>
        <dbReference type="ARBA" id="ARBA00022640"/>
    </source>
</evidence>
<dbReference type="OrthoDB" id="507333at2759"/>
<dbReference type="GO" id="GO:0009534">
    <property type="term" value="C:chloroplast thylakoid"/>
    <property type="evidence" value="ECO:0007669"/>
    <property type="project" value="UniProtKB-SubCell"/>
</dbReference>
<dbReference type="AlphaFoldDB" id="A0A250WWC0"/>
<evidence type="ECO:0000313" key="11">
    <source>
        <dbReference type="Proteomes" id="UP000232323"/>
    </source>
</evidence>
<evidence type="ECO:0000256" key="6">
    <source>
        <dbReference type="ARBA" id="ARBA00023276"/>
    </source>
</evidence>
<evidence type="ECO:0000256" key="1">
    <source>
        <dbReference type="ARBA" id="ARBA00022528"/>
    </source>
</evidence>
<keyword evidence="1" id="KW-0150">Chloroplast</keyword>
<evidence type="ECO:0000256" key="7">
    <source>
        <dbReference type="ARBA" id="ARBA00035638"/>
    </source>
</evidence>
<dbReference type="Gene3D" id="3.40.1000.10">
    <property type="entry name" value="Mog1/PsbP, alpha/beta/alpha sandwich"/>
    <property type="match status" value="1"/>
</dbReference>
<dbReference type="PANTHER" id="PTHR31407">
    <property type="match status" value="1"/>
</dbReference>
<dbReference type="GO" id="GO:0005509">
    <property type="term" value="F:calcium ion binding"/>
    <property type="evidence" value="ECO:0007669"/>
    <property type="project" value="InterPro"/>
</dbReference>
<name>A0A250WWC0_9CHLO</name>
<proteinExistence type="inferred from homology"/>
<protein>
    <recommendedName>
        <fullName evidence="9">PsbP C-terminal domain-containing protein</fullName>
    </recommendedName>
</protein>
<evidence type="ECO:0000256" key="2">
    <source>
        <dbReference type="ARBA" id="ARBA00022531"/>
    </source>
</evidence>
<dbReference type="EMBL" id="BEGY01000009">
    <property type="protein sequence ID" value="GAX74820.1"/>
    <property type="molecule type" value="Genomic_DNA"/>
</dbReference>
<sequence length="254" mass="27220">MSIHCKQQSSLTSKVASRKGFVGSCARRACVIRAQANDIDMSRRVTLGTIAGAAAVFSGVSPSTAAYGDSANVFGKVTNKSGFIPYAGEGFAVLLPSKWNPSALGLQEFPGTLLRYEDNFDAINCFTILANGTDKSKITDFGTPEQFVETVGFLFGRQSFEGETQSEGGFAPNRVSAASILNVGSETDKKGKEYYTYDILTRTGDGNEGGKHNLIKATVADGKLWILKVQVGDKRWIRGVDKEALGVFDSFIVA</sequence>
<dbReference type="PANTHER" id="PTHR31407:SF6">
    <property type="entry name" value="OXYGEN-EVOLVING ENHANCER PROTEIN 2-1, CHLOROPLASTIC"/>
    <property type="match status" value="1"/>
</dbReference>
<comment type="subcellular location">
    <subcellularLocation>
        <location evidence="8">Plastid</location>
        <location evidence="8">Chloroplast thylakoid</location>
    </subcellularLocation>
</comment>
<dbReference type="GO" id="GO:0015979">
    <property type="term" value="P:photosynthesis"/>
    <property type="evidence" value="ECO:0007669"/>
    <property type="project" value="UniProtKB-KW"/>
</dbReference>
<dbReference type="InterPro" id="IPR016123">
    <property type="entry name" value="Mog1/PsbP_a/b/a-sand"/>
</dbReference>
<keyword evidence="5" id="KW-0793">Thylakoid</keyword>
<dbReference type="Proteomes" id="UP000232323">
    <property type="component" value="Unassembled WGS sequence"/>
</dbReference>
<keyword evidence="2" id="KW-0602">Photosynthesis</keyword>